<dbReference type="CDD" id="cd12797">
    <property type="entry name" value="M23_peptidase"/>
    <property type="match status" value="1"/>
</dbReference>
<evidence type="ECO:0000313" key="4">
    <source>
        <dbReference type="EMBL" id="QTD53999.1"/>
    </source>
</evidence>
<evidence type="ECO:0000256" key="1">
    <source>
        <dbReference type="SAM" id="Coils"/>
    </source>
</evidence>
<dbReference type="GO" id="GO:0004222">
    <property type="term" value="F:metalloendopeptidase activity"/>
    <property type="evidence" value="ECO:0007669"/>
    <property type="project" value="TreeGrafter"/>
</dbReference>
<evidence type="ECO:0000259" key="3">
    <source>
        <dbReference type="Pfam" id="PF01551"/>
    </source>
</evidence>
<name>A0A8A4TVN5_SULCO</name>
<dbReference type="PANTHER" id="PTHR21666">
    <property type="entry name" value="PEPTIDASE-RELATED"/>
    <property type="match status" value="1"/>
</dbReference>
<dbReference type="Proteomes" id="UP000663929">
    <property type="component" value="Chromosome"/>
</dbReference>
<dbReference type="RefSeq" id="WP_237384099.1">
    <property type="nucleotide sequence ID" value="NZ_CP071793.1"/>
</dbReference>
<reference evidence="4" key="1">
    <citation type="submission" date="2021-03" db="EMBL/GenBank/DDBJ databases">
        <title>Acanthopleuribacteraceae sp. M133.</title>
        <authorList>
            <person name="Wang G."/>
        </authorList>
    </citation>
    <scope>NUCLEOTIDE SEQUENCE</scope>
    <source>
        <strain evidence="4">M133</strain>
    </source>
</reference>
<evidence type="ECO:0000313" key="5">
    <source>
        <dbReference type="Proteomes" id="UP000663929"/>
    </source>
</evidence>
<keyword evidence="1" id="KW-0175">Coiled coil</keyword>
<evidence type="ECO:0000256" key="2">
    <source>
        <dbReference type="SAM" id="SignalP"/>
    </source>
</evidence>
<dbReference type="Pfam" id="PF01551">
    <property type="entry name" value="Peptidase_M23"/>
    <property type="match status" value="1"/>
</dbReference>
<dbReference type="Gene3D" id="6.10.250.3150">
    <property type="match status" value="1"/>
</dbReference>
<accession>A0A8A4TVN5</accession>
<dbReference type="InterPro" id="IPR011055">
    <property type="entry name" value="Dup_hybrid_motif"/>
</dbReference>
<organism evidence="4 5">
    <name type="scientific">Sulfidibacter corallicola</name>
    <dbReference type="NCBI Taxonomy" id="2818388"/>
    <lineage>
        <taxon>Bacteria</taxon>
        <taxon>Pseudomonadati</taxon>
        <taxon>Acidobacteriota</taxon>
        <taxon>Holophagae</taxon>
        <taxon>Acanthopleuribacterales</taxon>
        <taxon>Acanthopleuribacteraceae</taxon>
        <taxon>Sulfidibacter</taxon>
    </lineage>
</organism>
<keyword evidence="5" id="KW-1185">Reference proteome</keyword>
<gene>
    <name evidence="4" type="ORF">J3U87_16255</name>
</gene>
<feature type="signal peptide" evidence="2">
    <location>
        <begin position="1"/>
        <end position="21"/>
    </location>
</feature>
<dbReference type="Gene3D" id="2.70.70.10">
    <property type="entry name" value="Glucose Permease (Domain IIA)"/>
    <property type="match status" value="1"/>
</dbReference>
<dbReference type="EMBL" id="CP071793">
    <property type="protein sequence ID" value="QTD53999.1"/>
    <property type="molecule type" value="Genomic_DNA"/>
</dbReference>
<proteinExistence type="predicted"/>
<dbReference type="PANTHER" id="PTHR21666:SF270">
    <property type="entry name" value="MUREIN HYDROLASE ACTIVATOR ENVC"/>
    <property type="match status" value="1"/>
</dbReference>
<dbReference type="InterPro" id="IPR016047">
    <property type="entry name" value="M23ase_b-sheet_dom"/>
</dbReference>
<feature type="chain" id="PRO_5035305750" evidence="2">
    <location>
        <begin position="22"/>
        <end position="393"/>
    </location>
</feature>
<dbReference type="SUPFAM" id="SSF51261">
    <property type="entry name" value="Duplicated hybrid motif"/>
    <property type="match status" value="1"/>
</dbReference>
<feature type="coiled-coil region" evidence="1">
    <location>
        <begin position="48"/>
        <end position="117"/>
    </location>
</feature>
<dbReference type="AlphaFoldDB" id="A0A8A4TVN5"/>
<feature type="coiled-coil region" evidence="1">
    <location>
        <begin position="167"/>
        <end position="247"/>
    </location>
</feature>
<keyword evidence="2" id="KW-0732">Signal</keyword>
<dbReference type="InterPro" id="IPR050570">
    <property type="entry name" value="Cell_wall_metabolism_enzyme"/>
</dbReference>
<protein>
    <submittedName>
        <fullName evidence="4">Peptidoglycan DD-metalloendopeptidase family protein</fullName>
    </submittedName>
</protein>
<sequence length="393" mass="46215">MVRSIASFLLIGFWATSFGVAADQPRPKVEPNRVGEIETRIRGVDDNLSRLQSQLGSMRRDSSNLAEEITRLELERAVLSGKVERFELELEQTDQQIANTRQARTGLEEKAAEQKQRIHLRLRQLYKRGNLGYAQLFLKESRREELITAYHYAKILTERDNRLLTEYLETQRRLADMETQLETFQTQALSTKTQLDEERRELERLLRKRNTRLKEIRRQSNQKKRLLSELELEKEELQLMVRRLTESETDPMKLRLPISRYKGRLDWPARGSTLRRFGVYIDPDYNTKRRQNGVTLRMDKGTPVKAIYSGKVIYADWFKNYGNLVILDHRDRITSFYAHCDRLLVSKGDVVERGQVIAESGDTGSLDGPVLHFEIRNQTKPENPKEWLVRRRR</sequence>
<dbReference type="KEGG" id="scor:J3U87_16255"/>
<feature type="domain" description="M23ase beta-sheet core" evidence="3">
    <location>
        <begin position="290"/>
        <end position="384"/>
    </location>
</feature>